<evidence type="ECO:0000256" key="7">
    <source>
        <dbReference type="ARBA" id="ARBA00023239"/>
    </source>
</evidence>
<dbReference type="SUPFAM" id="SSF51126">
    <property type="entry name" value="Pectin lyase-like"/>
    <property type="match status" value="1"/>
</dbReference>
<dbReference type="InterPro" id="IPR011050">
    <property type="entry name" value="Pectin_lyase_fold/virulence"/>
</dbReference>
<reference evidence="10" key="1">
    <citation type="submission" date="2020-06" db="EMBL/GenBank/DDBJ databases">
        <title>WGS assembly of Ceratodon purpureus strain R40.</title>
        <authorList>
            <person name="Carey S.B."/>
            <person name="Jenkins J."/>
            <person name="Shu S."/>
            <person name="Lovell J.T."/>
            <person name="Sreedasyam A."/>
            <person name="Maumus F."/>
            <person name="Tiley G.P."/>
            <person name="Fernandez-Pozo N."/>
            <person name="Barry K."/>
            <person name="Chen C."/>
            <person name="Wang M."/>
            <person name="Lipzen A."/>
            <person name="Daum C."/>
            <person name="Saski C.A."/>
            <person name="Payton A.C."/>
            <person name="Mcbreen J.C."/>
            <person name="Conrad R.E."/>
            <person name="Kollar L.M."/>
            <person name="Olsson S."/>
            <person name="Huttunen S."/>
            <person name="Landis J.B."/>
            <person name="Wickett N.J."/>
            <person name="Johnson M.G."/>
            <person name="Rensing S.A."/>
            <person name="Grimwood J."/>
            <person name="Schmutz J."/>
            <person name="Mcdaniel S.F."/>
        </authorList>
    </citation>
    <scope>NUCLEOTIDE SEQUENCE</scope>
    <source>
        <strain evidence="10">R40</strain>
    </source>
</reference>
<evidence type="ECO:0000313" key="11">
    <source>
        <dbReference type="Proteomes" id="UP000822688"/>
    </source>
</evidence>
<comment type="pathway">
    <text evidence="2 8">Glycan metabolism; pectin degradation; 2-dehydro-3-deoxy-D-gluconate from pectin: step 2/5.</text>
</comment>
<dbReference type="AlphaFoldDB" id="A0A8T0I9Y5"/>
<comment type="similarity">
    <text evidence="8">Belongs to the polysaccharide lyase 1 family.</text>
</comment>
<feature type="domain" description="Pectate lyase" evidence="9">
    <location>
        <begin position="282"/>
        <end position="479"/>
    </location>
</feature>
<dbReference type="PANTHER" id="PTHR31683:SF187">
    <property type="entry name" value="PECTATE LYASE 18-RELATED"/>
    <property type="match status" value="1"/>
</dbReference>
<keyword evidence="6 8" id="KW-0106">Calcium</keyword>
<dbReference type="PANTHER" id="PTHR31683">
    <property type="entry name" value="PECTATE LYASE 18-RELATED"/>
    <property type="match status" value="1"/>
</dbReference>
<dbReference type="EC" id="4.2.2.2" evidence="3 8"/>
<dbReference type="Pfam" id="PF00544">
    <property type="entry name" value="Pectate_lyase_4"/>
    <property type="match status" value="1"/>
</dbReference>
<comment type="cofactor">
    <cofactor evidence="8">
        <name>Ca(2+)</name>
        <dbReference type="ChEBI" id="CHEBI:29108"/>
    </cofactor>
    <text evidence="8">Binds 1 Ca(2+) ion. Required for its activity.</text>
</comment>
<dbReference type="InterPro" id="IPR045032">
    <property type="entry name" value="PEL"/>
</dbReference>
<feature type="chain" id="PRO_5035963564" description="Pectate lyase" evidence="8">
    <location>
        <begin position="23"/>
        <end position="553"/>
    </location>
</feature>
<evidence type="ECO:0000256" key="3">
    <source>
        <dbReference type="ARBA" id="ARBA00012272"/>
    </source>
</evidence>
<comment type="catalytic activity">
    <reaction evidence="1 8">
        <text>Eliminative cleavage of (1-&gt;4)-alpha-D-galacturonan to give oligosaccharides with 4-deoxy-alpha-D-galact-4-enuronosyl groups at their non-reducing ends.</text>
        <dbReference type="EC" id="4.2.2.2"/>
    </reaction>
</comment>
<dbReference type="PRINTS" id="PR00807">
    <property type="entry name" value="AMBALLERGEN"/>
</dbReference>
<keyword evidence="7 8" id="KW-0456">Lyase</keyword>
<dbReference type="SMART" id="SM00656">
    <property type="entry name" value="Amb_all"/>
    <property type="match status" value="1"/>
</dbReference>
<evidence type="ECO:0000256" key="1">
    <source>
        <dbReference type="ARBA" id="ARBA00000695"/>
    </source>
</evidence>
<dbReference type="EMBL" id="CM026424">
    <property type="protein sequence ID" value="KAG0580580.1"/>
    <property type="molecule type" value="Genomic_DNA"/>
</dbReference>
<evidence type="ECO:0000256" key="2">
    <source>
        <dbReference type="ARBA" id="ARBA00005220"/>
    </source>
</evidence>
<dbReference type="GO" id="GO:0046872">
    <property type="term" value="F:metal ion binding"/>
    <property type="evidence" value="ECO:0007669"/>
    <property type="project" value="UniProtKB-KW"/>
</dbReference>
<evidence type="ECO:0000256" key="6">
    <source>
        <dbReference type="ARBA" id="ARBA00022837"/>
    </source>
</evidence>
<dbReference type="Gene3D" id="2.160.20.10">
    <property type="entry name" value="Single-stranded right-handed beta-helix, Pectin lyase-like"/>
    <property type="match status" value="1"/>
</dbReference>
<protein>
    <recommendedName>
        <fullName evidence="3 8">Pectate lyase</fullName>
        <ecNumber evidence="3 8">4.2.2.2</ecNumber>
    </recommendedName>
</protein>
<dbReference type="InterPro" id="IPR002022">
    <property type="entry name" value="Pec_lyase"/>
</dbReference>
<name>A0A8T0I9Y5_CERPU</name>
<evidence type="ECO:0000313" key="10">
    <source>
        <dbReference type="EMBL" id="KAG0580580.1"/>
    </source>
</evidence>
<organism evidence="10 11">
    <name type="scientific">Ceratodon purpureus</name>
    <name type="common">Fire moss</name>
    <name type="synonym">Dicranum purpureum</name>
    <dbReference type="NCBI Taxonomy" id="3225"/>
    <lineage>
        <taxon>Eukaryota</taxon>
        <taxon>Viridiplantae</taxon>
        <taxon>Streptophyta</taxon>
        <taxon>Embryophyta</taxon>
        <taxon>Bryophyta</taxon>
        <taxon>Bryophytina</taxon>
        <taxon>Bryopsida</taxon>
        <taxon>Dicranidae</taxon>
        <taxon>Pseudoditrichales</taxon>
        <taxon>Ditrichaceae</taxon>
        <taxon>Ceratodon</taxon>
    </lineage>
</organism>
<evidence type="ECO:0000256" key="8">
    <source>
        <dbReference type="RuleBase" id="RU361123"/>
    </source>
</evidence>
<evidence type="ECO:0000256" key="5">
    <source>
        <dbReference type="ARBA" id="ARBA00022729"/>
    </source>
</evidence>
<proteinExistence type="inferred from homology"/>
<sequence length="553" mass="59790">MIAAISMLRCLLTVALLIQCFAILATSLPEDYHYDGSLSQDEFTVDQFSRFPGIRSDYDTQGGSLLADVDEFSDTEWVTESDSARESNAWDLYPGATGDNADWESFTMQEGNTLFSGESELSTFASTESVGMETLIDSSAVTNPLSSFADDTAFTQPAHDRDADDEVFFDTSGADMVYKASDDGELSLAAADVMLESLAAASGGCGTGNPIDDCWRCDRNWRSHRKSLATCVTGFGRGTVGGKNGPIYVVTNSSDDGVDSGPGTLRYGVTRSGPLWIIFKGDMTIRLAAELWVNSFKTIDGRGADVHIVGAQITIQNATNVIVHGISIHDSEVTGPSSVRVSPTKVVVRVESDGDGLHILNSQKVWVDHCYLANATDGLLDATRGSNFITVSNNLFENHNKVMLFGSSPDFPQDRKMRATVIYNRFGVGLIQRLPRCRYGAFHIVNNHYSEGWDKYAIGGSEDPMILSHGNVFNAGAKKEVTKHIDDAGPTFGGWQNWDWASSGDIFLNDAFFTGSGANATKSKLYAKAFSTTPRPAILVPAMTKSAGPILSY</sequence>
<comment type="caution">
    <text evidence="10">The sequence shown here is derived from an EMBL/GenBank/DDBJ whole genome shotgun (WGS) entry which is preliminary data.</text>
</comment>
<gene>
    <name evidence="10" type="ORF">KC19_4G184200</name>
</gene>
<evidence type="ECO:0000259" key="9">
    <source>
        <dbReference type="SMART" id="SM00656"/>
    </source>
</evidence>
<dbReference type="GO" id="GO:0030570">
    <property type="term" value="F:pectate lyase activity"/>
    <property type="evidence" value="ECO:0007669"/>
    <property type="project" value="UniProtKB-EC"/>
</dbReference>
<keyword evidence="11" id="KW-1185">Reference proteome</keyword>
<dbReference type="InterPro" id="IPR012334">
    <property type="entry name" value="Pectin_lyas_fold"/>
</dbReference>
<dbReference type="Proteomes" id="UP000822688">
    <property type="component" value="Chromosome 4"/>
</dbReference>
<feature type="signal peptide" evidence="8">
    <location>
        <begin position="1"/>
        <end position="22"/>
    </location>
</feature>
<dbReference type="InterPro" id="IPR018082">
    <property type="entry name" value="AmbAllergen"/>
</dbReference>
<evidence type="ECO:0000256" key="4">
    <source>
        <dbReference type="ARBA" id="ARBA00022723"/>
    </source>
</evidence>
<accession>A0A8T0I9Y5</accession>
<keyword evidence="4 8" id="KW-0479">Metal-binding</keyword>
<keyword evidence="5 8" id="KW-0732">Signal</keyword>